<protein>
    <submittedName>
        <fullName evidence="2">Uncharacterized protein</fullName>
    </submittedName>
</protein>
<sequence length="188" mass="21400">MISFEVISLLLTAQANQAEKADKNQETDEQTVDDEALPSEKTSIYHRQAVPRLRSQPATVKTPKPSLATPKVQGKLFQPQFEAAFNSFLALASHRPRLSHLFKTILNKLNIKDVTLMQKCLKKLHGKAKRSACRFLINNSLKYAAHGLYLALSLQMPEHVADAFRIVRTEQNLNKYYFGSTSHYYQRP</sequence>
<dbReference type="RefSeq" id="WP_262600639.1">
    <property type="nucleotide sequence ID" value="NZ_CP103300.1"/>
</dbReference>
<dbReference type="Proteomes" id="UP001163255">
    <property type="component" value="Chromosome"/>
</dbReference>
<accession>A0ABY6GYM9</accession>
<evidence type="ECO:0000313" key="3">
    <source>
        <dbReference type="Proteomes" id="UP001163255"/>
    </source>
</evidence>
<feature type="compositionally biased region" description="Acidic residues" evidence="1">
    <location>
        <begin position="27"/>
        <end position="37"/>
    </location>
</feature>
<reference evidence="2" key="1">
    <citation type="submission" date="2022-10" db="EMBL/GenBank/DDBJ databases">
        <title>Completed Genome Sequence of two octocoral isolated bacterium, Endozoicomonas euniceicola EF212T and Endozoicomonas gorgoniicola PS125T.</title>
        <authorList>
            <person name="Chiou Y.-J."/>
            <person name="Chen Y.-H."/>
        </authorList>
    </citation>
    <scope>NUCLEOTIDE SEQUENCE</scope>
    <source>
        <strain evidence="2">EF212</strain>
    </source>
</reference>
<keyword evidence="3" id="KW-1185">Reference proteome</keyword>
<feature type="region of interest" description="Disordered" evidence="1">
    <location>
        <begin position="20"/>
        <end position="41"/>
    </location>
</feature>
<organism evidence="2 3">
    <name type="scientific">Endozoicomonas euniceicola</name>
    <dbReference type="NCBI Taxonomy" id="1234143"/>
    <lineage>
        <taxon>Bacteria</taxon>
        <taxon>Pseudomonadati</taxon>
        <taxon>Pseudomonadota</taxon>
        <taxon>Gammaproteobacteria</taxon>
        <taxon>Oceanospirillales</taxon>
        <taxon>Endozoicomonadaceae</taxon>
        <taxon>Endozoicomonas</taxon>
    </lineage>
</organism>
<proteinExistence type="predicted"/>
<name>A0ABY6GYM9_9GAMM</name>
<evidence type="ECO:0000256" key="1">
    <source>
        <dbReference type="SAM" id="MobiDB-lite"/>
    </source>
</evidence>
<gene>
    <name evidence="2" type="ORF">NX720_08280</name>
</gene>
<dbReference type="EMBL" id="CP103300">
    <property type="protein sequence ID" value="UYM17890.1"/>
    <property type="molecule type" value="Genomic_DNA"/>
</dbReference>
<evidence type="ECO:0000313" key="2">
    <source>
        <dbReference type="EMBL" id="UYM17890.1"/>
    </source>
</evidence>